<dbReference type="Proteomes" id="UP000182278">
    <property type="component" value="Unassembled WGS sequence"/>
</dbReference>
<gene>
    <name evidence="2" type="ORF">AUJ66_06705</name>
</gene>
<dbReference type="Gene3D" id="3.20.20.210">
    <property type="match status" value="1"/>
</dbReference>
<evidence type="ECO:0000259" key="1">
    <source>
        <dbReference type="Pfam" id="PF01208"/>
    </source>
</evidence>
<dbReference type="SUPFAM" id="SSF51726">
    <property type="entry name" value="UROD/MetE-like"/>
    <property type="match status" value="1"/>
</dbReference>
<dbReference type="GO" id="GO:0004853">
    <property type="term" value="F:uroporphyrinogen decarboxylase activity"/>
    <property type="evidence" value="ECO:0007669"/>
    <property type="project" value="InterPro"/>
</dbReference>
<evidence type="ECO:0000313" key="2">
    <source>
        <dbReference type="EMBL" id="OIN96306.1"/>
    </source>
</evidence>
<dbReference type="InterPro" id="IPR038071">
    <property type="entry name" value="UROD/MetE-like_sf"/>
</dbReference>
<dbReference type="STRING" id="1817893.AUJ66_06705"/>
<comment type="caution">
    <text evidence="2">The sequence shown here is derived from an EMBL/GenBank/DDBJ whole genome shotgun (WGS) entry which is preliminary data.</text>
</comment>
<dbReference type="InterPro" id="IPR052024">
    <property type="entry name" value="Methanogen_methyltrans"/>
</dbReference>
<dbReference type="AlphaFoldDB" id="A0A1J4SC61"/>
<feature type="domain" description="Uroporphyrinogen decarboxylase (URO-D)" evidence="1">
    <location>
        <begin position="88"/>
        <end position="342"/>
    </location>
</feature>
<sequence length="346" mass="40303">MNHIERVKRAIEFNKPDFLPMELVDVPKIYNAYGTLDPEKVKFIPGTEDFDSAWATYHWTFEYSGKTEKGEVLRRDEWGCLQKVPLDENSTYVILENPLRGKNNLEDYKFPSPEITAPFFEKTEKTIKENYADRFICGYIDPAAFLIAFNILGYEHLFIKIAEDPEFVAKIVGSIFEYHHQLVAKWKKIGAHMVNLIDEFAGTSGMMFSPSLWRKYFKNFYQDLFKHIHQEGMYTGILLDGDIKPILDDLLEMEIDVLQFAELHSVGMEALQNRVKGKKCLKCMVDMKCVLATGTPEDVEKEARRMVGTLNTPQGGFICNVLRWYRPQYPEENVLSQVRTFNQYRR</sequence>
<accession>A0A1J4SC61</accession>
<organism evidence="2 3">
    <name type="scientific">Candidatus Desantisbacteria bacterium CG1_02_38_46</name>
    <dbReference type="NCBI Taxonomy" id="1817893"/>
    <lineage>
        <taxon>Bacteria</taxon>
        <taxon>Candidatus Desantisiibacteriota</taxon>
    </lineage>
</organism>
<dbReference type="EMBL" id="MNUO01000104">
    <property type="protein sequence ID" value="OIN96306.1"/>
    <property type="molecule type" value="Genomic_DNA"/>
</dbReference>
<evidence type="ECO:0000313" key="3">
    <source>
        <dbReference type="Proteomes" id="UP000182278"/>
    </source>
</evidence>
<protein>
    <recommendedName>
        <fullName evidence="1">Uroporphyrinogen decarboxylase (URO-D) domain-containing protein</fullName>
    </recommendedName>
</protein>
<name>A0A1J4SC61_9BACT</name>
<reference evidence="2 3" key="1">
    <citation type="journal article" date="2016" name="Environ. Microbiol.">
        <title>Genomic resolution of a cold subsurface aquifer community provides metabolic insights for novel microbes adapted to high CO concentrations.</title>
        <authorList>
            <person name="Probst A.J."/>
            <person name="Castelle C.J."/>
            <person name="Singh A."/>
            <person name="Brown C.T."/>
            <person name="Anantharaman K."/>
            <person name="Sharon I."/>
            <person name="Hug L.A."/>
            <person name="Burstein D."/>
            <person name="Emerson J.B."/>
            <person name="Thomas B.C."/>
            <person name="Banfield J.F."/>
        </authorList>
    </citation>
    <scope>NUCLEOTIDE SEQUENCE [LARGE SCALE GENOMIC DNA]</scope>
    <source>
        <strain evidence="2">CG1_02_38_46</strain>
    </source>
</reference>
<dbReference type="InterPro" id="IPR000257">
    <property type="entry name" value="Uroporphyrinogen_deCOase"/>
</dbReference>
<dbReference type="PANTHER" id="PTHR47099:SF1">
    <property type="entry name" value="METHYLCOBAMIDE:COM METHYLTRANSFERASE MTBA"/>
    <property type="match status" value="1"/>
</dbReference>
<dbReference type="PANTHER" id="PTHR47099">
    <property type="entry name" value="METHYLCOBAMIDE:COM METHYLTRANSFERASE MTBA"/>
    <property type="match status" value="1"/>
</dbReference>
<dbReference type="GO" id="GO:0006779">
    <property type="term" value="P:porphyrin-containing compound biosynthetic process"/>
    <property type="evidence" value="ECO:0007669"/>
    <property type="project" value="InterPro"/>
</dbReference>
<proteinExistence type="predicted"/>
<dbReference type="Pfam" id="PF01208">
    <property type="entry name" value="URO-D"/>
    <property type="match status" value="1"/>
</dbReference>